<dbReference type="GO" id="GO:0003677">
    <property type="term" value="F:DNA binding"/>
    <property type="evidence" value="ECO:0007669"/>
    <property type="project" value="InterPro"/>
</dbReference>
<proteinExistence type="predicted"/>
<dbReference type="GO" id="GO:0015074">
    <property type="term" value="P:DNA integration"/>
    <property type="evidence" value="ECO:0007669"/>
    <property type="project" value="InterPro"/>
</dbReference>
<dbReference type="InterPro" id="IPR011010">
    <property type="entry name" value="DNA_brk_join_enz"/>
</dbReference>
<reference evidence="3 4" key="1">
    <citation type="submission" date="2016-07" db="EMBL/GenBank/DDBJ databases">
        <title>Characterization of isolates of Eisenbergiella tayi derived from blood cultures, using whole genome sequencing.</title>
        <authorList>
            <person name="Burdz T."/>
            <person name="Wiebe D."/>
            <person name="Huynh C."/>
            <person name="Bernard K."/>
        </authorList>
    </citation>
    <scope>NUCLEOTIDE SEQUENCE [LARGE SCALE GENOMIC DNA]</scope>
    <source>
        <strain evidence="3 4">NML 110608</strain>
    </source>
</reference>
<dbReference type="RefSeq" id="WP_069409152.1">
    <property type="nucleotide sequence ID" value="NZ_DBFYTW010000104.1"/>
</dbReference>
<dbReference type="Proteomes" id="UP000094067">
    <property type="component" value="Unassembled WGS sequence"/>
</dbReference>
<dbReference type="GO" id="GO:0006310">
    <property type="term" value="P:DNA recombination"/>
    <property type="evidence" value="ECO:0007669"/>
    <property type="project" value="UniProtKB-KW"/>
</dbReference>
<feature type="domain" description="Tyr recombinase" evidence="2">
    <location>
        <begin position="40"/>
        <end position="83"/>
    </location>
</feature>
<dbReference type="InterPro" id="IPR002104">
    <property type="entry name" value="Integrase_catalytic"/>
</dbReference>
<organism evidence="3 4">
    <name type="scientific">Eisenbergiella tayi</name>
    <dbReference type="NCBI Taxonomy" id="1432052"/>
    <lineage>
        <taxon>Bacteria</taxon>
        <taxon>Bacillati</taxon>
        <taxon>Bacillota</taxon>
        <taxon>Clostridia</taxon>
        <taxon>Lachnospirales</taxon>
        <taxon>Lachnospiraceae</taxon>
        <taxon>Eisenbergiella</taxon>
    </lineage>
</organism>
<keyword evidence="1" id="KW-0233">DNA recombination</keyword>
<protein>
    <submittedName>
        <fullName evidence="3">Transposase from transposon Tn916</fullName>
    </submittedName>
</protein>
<dbReference type="Gene3D" id="1.10.443.10">
    <property type="entry name" value="Intergrase catalytic core"/>
    <property type="match status" value="1"/>
</dbReference>
<evidence type="ECO:0000313" key="4">
    <source>
        <dbReference type="Proteomes" id="UP000094067"/>
    </source>
</evidence>
<dbReference type="InterPro" id="IPR013762">
    <property type="entry name" value="Integrase-like_cat_sf"/>
</dbReference>
<sequence length="104" mass="11814">MALLLCRKLRGDEGIWNYSVTCFVGVMLPRTEPVTVYTAPGEWREYCCSNIAKSGMNPKTLQKIMGHSDIGVTLNAYTHLDFEDIEKEMKEVCSRQVVKLQKVV</sequence>
<dbReference type="PATRIC" id="fig|1432052.4.peg.6183"/>
<gene>
    <name evidence="3" type="primary">int-Tn_4</name>
    <name evidence="3" type="ORF">BEI61_05566</name>
</gene>
<comment type="caution">
    <text evidence="3">The sequence shown here is derived from an EMBL/GenBank/DDBJ whole genome shotgun (WGS) entry which is preliminary data.</text>
</comment>
<evidence type="ECO:0000259" key="2">
    <source>
        <dbReference type="Pfam" id="PF00589"/>
    </source>
</evidence>
<evidence type="ECO:0000256" key="1">
    <source>
        <dbReference type="ARBA" id="ARBA00023172"/>
    </source>
</evidence>
<dbReference type="Pfam" id="PF00589">
    <property type="entry name" value="Phage_integrase"/>
    <property type="match status" value="1"/>
</dbReference>
<name>A0A1E3A0X9_9FIRM</name>
<accession>A0A1E3A0X9</accession>
<dbReference type="SUPFAM" id="SSF56349">
    <property type="entry name" value="DNA breaking-rejoining enzymes"/>
    <property type="match status" value="1"/>
</dbReference>
<evidence type="ECO:0000313" key="3">
    <source>
        <dbReference type="EMBL" id="ODM02404.1"/>
    </source>
</evidence>
<dbReference type="AlphaFoldDB" id="A0A1E3A0X9"/>
<dbReference type="EMBL" id="MCGH01000004">
    <property type="protein sequence ID" value="ODM02404.1"/>
    <property type="molecule type" value="Genomic_DNA"/>
</dbReference>